<dbReference type="InterPro" id="IPR025347">
    <property type="entry name" value="DUF4251"/>
</dbReference>
<feature type="signal peptide" evidence="1">
    <location>
        <begin position="1"/>
        <end position="21"/>
    </location>
</feature>
<dbReference type="RefSeq" id="WP_171595076.1">
    <property type="nucleotide sequence ID" value="NZ_RZNH01000010.1"/>
</dbReference>
<dbReference type="Proteomes" id="UP000732105">
    <property type="component" value="Unassembled WGS sequence"/>
</dbReference>
<organism evidence="2 3">
    <name type="scientific">Marinifilum caeruleilacunae</name>
    <dbReference type="NCBI Taxonomy" id="2499076"/>
    <lineage>
        <taxon>Bacteria</taxon>
        <taxon>Pseudomonadati</taxon>
        <taxon>Bacteroidota</taxon>
        <taxon>Bacteroidia</taxon>
        <taxon>Marinilabiliales</taxon>
        <taxon>Marinifilaceae</taxon>
    </lineage>
</organism>
<keyword evidence="1" id="KW-0732">Signal</keyword>
<keyword evidence="3" id="KW-1185">Reference proteome</keyword>
<sequence>MKRIIFFLTVAFFIQINFGFAQLTAKEARQQKKELKMQEVQQLVESNHFIFKADALTTSSGYYKDLDYNYDLILANDSVHVYLPYWGRVYMARINDDAGFKFSESIDKLKFKDRGKKGYQISFTSENKGDSYFFTLDVSKLGYAYLKVNSTRKSFISYDGTIHAHTQE</sequence>
<feature type="chain" id="PRO_5046915326" evidence="1">
    <location>
        <begin position="22"/>
        <end position="168"/>
    </location>
</feature>
<dbReference type="Pfam" id="PF14059">
    <property type="entry name" value="DUF4251"/>
    <property type="match status" value="1"/>
</dbReference>
<dbReference type="EMBL" id="RZNH01000010">
    <property type="protein sequence ID" value="NOU59806.1"/>
    <property type="molecule type" value="Genomic_DNA"/>
</dbReference>
<comment type="caution">
    <text evidence="2">The sequence shown here is derived from an EMBL/GenBank/DDBJ whole genome shotgun (WGS) entry which is preliminary data.</text>
</comment>
<gene>
    <name evidence="2" type="ORF">ELS83_08230</name>
</gene>
<protein>
    <submittedName>
        <fullName evidence="2">DUF4251 domain-containing protein</fullName>
    </submittedName>
</protein>
<evidence type="ECO:0000313" key="2">
    <source>
        <dbReference type="EMBL" id="NOU59806.1"/>
    </source>
</evidence>
<proteinExistence type="predicted"/>
<evidence type="ECO:0000256" key="1">
    <source>
        <dbReference type="SAM" id="SignalP"/>
    </source>
</evidence>
<accession>A0ABX1WV23</accession>
<dbReference type="Gene3D" id="2.40.128.410">
    <property type="match status" value="1"/>
</dbReference>
<evidence type="ECO:0000313" key="3">
    <source>
        <dbReference type="Proteomes" id="UP000732105"/>
    </source>
</evidence>
<name>A0ABX1WV23_9BACT</name>
<reference evidence="2 3" key="1">
    <citation type="submission" date="2018-12" db="EMBL/GenBank/DDBJ databases">
        <title>Marinifilum JC070 sp. nov., a marine bacterium isolated from Yongle Blue Hole in the South China Sea.</title>
        <authorList>
            <person name="Fu T."/>
        </authorList>
    </citation>
    <scope>NUCLEOTIDE SEQUENCE [LARGE SCALE GENOMIC DNA]</scope>
    <source>
        <strain evidence="2 3">JC070</strain>
    </source>
</reference>